<evidence type="ECO:0000313" key="5">
    <source>
        <dbReference type="Proteomes" id="UP000093748"/>
    </source>
</evidence>
<feature type="compositionally biased region" description="Acidic residues" evidence="2">
    <location>
        <begin position="423"/>
        <end position="433"/>
    </location>
</feature>
<dbReference type="AlphaFoldDB" id="A0A1A5JKU0"/>
<feature type="domain" description="Reverse transcriptase" evidence="3">
    <location>
        <begin position="1"/>
        <end position="119"/>
    </location>
</feature>
<dbReference type="Gene3D" id="3.30.70.270">
    <property type="match status" value="1"/>
</dbReference>
<comment type="caution">
    <text evidence="4">The sequence shown here is derived from an EMBL/GenBank/DDBJ whole genome shotgun (WGS) entry which is preliminary data.</text>
</comment>
<evidence type="ECO:0000313" key="4">
    <source>
        <dbReference type="EMBL" id="OBP83706.1"/>
    </source>
</evidence>
<dbReference type="CDD" id="cd01646">
    <property type="entry name" value="RT_Bac_retron_I"/>
    <property type="match status" value="1"/>
</dbReference>
<sequence>MDFILRQSQSRQTIGIAIGPDVSKVIAEILMSSVDREFIARSGSKQPVFVRHVDDYWVGGRTYEECEKHLTNLRIALREHELDINEAKTKIISTKYVFGDDWPFDFEDELQRNLSGPFLKQDPLPTLSKIVDLATNANDDGIIRRVIRKIDDWKRWSPDWDILEHFLAQCAVQFPHSFDYAARVVAWRVRTHRDVDRDLWIEIARTTAFAKGLAGHDSEAAWALWLLKELGQKIPKAISDAVIESSGSLVLALVAHFGANKALTDRRWAQKLRDTVGSNPLAGTHWPLVLELQHLGLADASWHDPTLTPSLRLLYEQRRSIVDWTAPPHVFGLEGIDVDHGRGPDNALEDYGDDYGDFSDEPEEDDETEGEAVNFKSRISRPPLPPVGPHPHRTPPGFTLMPGFIPSRGLPATRSLSEADNAPSDDPDEPDED</sequence>
<name>A0A1A5JKU0_RHILI</name>
<gene>
    <name evidence="4" type="ORF">BAE39_09740</name>
</gene>
<feature type="coiled-coil region" evidence="1">
    <location>
        <begin position="63"/>
        <end position="90"/>
    </location>
</feature>
<protein>
    <recommendedName>
        <fullName evidence="3">Reverse transcriptase domain-containing protein</fullName>
    </recommendedName>
</protein>
<dbReference type="PROSITE" id="PS50878">
    <property type="entry name" value="RT_POL"/>
    <property type="match status" value="1"/>
</dbReference>
<dbReference type="Proteomes" id="UP000093748">
    <property type="component" value="Unassembled WGS sequence"/>
</dbReference>
<dbReference type="SUPFAM" id="SSF56672">
    <property type="entry name" value="DNA/RNA polymerases"/>
    <property type="match status" value="1"/>
</dbReference>
<keyword evidence="1" id="KW-0175">Coiled coil</keyword>
<evidence type="ECO:0000256" key="2">
    <source>
        <dbReference type="SAM" id="MobiDB-lite"/>
    </source>
</evidence>
<dbReference type="InterPro" id="IPR043128">
    <property type="entry name" value="Rev_trsase/Diguanyl_cyclase"/>
</dbReference>
<evidence type="ECO:0000259" key="3">
    <source>
        <dbReference type="PROSITE" id="PS50878"/>
    </source>
</evidence>
<dbReference type="EMBL" id="LZTJ01000001">
    <property type="protein sequence ID" value="OBP83706.1"/>
    <property type="molecule type" value="Genomic_DNA"/>
</dbReference>
<feature type="compositionally biased region" description="Acidic residues" evidence="2">
    <location>
        <begin position="347"/>
        <end position="370"/>
    </location>
</feature>
<dbReference type="InterPro" id="IPR043502">
    <property type="entry name" value="DNA/RNA_pol_sf"/>
</dbReference>
<reference evidence="5" key="1">
    <citation type="submission" date="2016-06" db="EMBL/GenBank/DDBJ databases">
        <title>NZP2037 Pacbio-Illumina hybrid assembly.</title>
        <authorList>
            <person name="Ramsay J.P."/>
        </authorList>
    </citation>
    <scope>NUCLEOTIDE SEQUENCE [LARGE SCALE GENOMIC DNA]</scope>
    <source>
        <strain evidence="5">R7ANS::ICEMlSym2042</strain>
    </source>
</reference>
<evidence type="ECO:0000256" key="1">
    <source>
        <dbReference type="SAM" id="Coils"/>
    </source>
</evidence>
<feature type="region of interest" description="Disordered" evidence="2">
    <location>
        <begin position="336"/>
        <end position="433"/>
    </location>
</feature>
<dbReference type="InterPro" id="IPR000477">
    <property type="entry name" value="RT_dom"/>
</dbReference>
<proteinExistence type="predicted"/>
<organism evidence="4 5">
    <name type="scientific">Rhizobium loti</name>
    <name type="common">Mesorhizobium loti</name>
    <dbReference type="NCBI Taxonomy" id="381"/>
    <lineage>
        <taxon>Bacteria</taxon>
        <taxon>Pseudomonadati</taxon>
        <taxon>Pseudomonadota</taxon>
        <taxon>Alphaproteobacteria</taxon>
        <taxon>Hyphomicrobiales</taxon>
        <taxon>Phyllobacteriaceae</taxon>
        <taxon>Mesorhizobium</taxon>
    </lineage>
</organism>
<accession>A0A1A5JKU0</accession>